<sequence>MGSQCTSERPAHSSEALFTFAFAASLPLRKRHVDFPVLVAKQEGTEAHRLRHGVAGFPVDAEDEQNSARKADCIHMFDRHDCCTFTERDYEVGNRETFKLPTKVSTCACEMLTLLPGDERRHRSPAVGEKFSLLVQRWRRCVENSRAACRLRAVIGLELRPGMSTFNLGVQLARFGAGAIVRVPADNPLVEIRPGHARIQYPELGVHIMGREIWGGSYGNQSSSECLGYTAPRPNTCARSPVKFSKLTNKQPQTGKQETWVHRDLWQTFSNQQRTAQTELVRDPGNRSKPGLADIDAYWHTSREMY</sequence>
<organism evidence="2 3">
    <name type="scientific">Mycena rosella</name>
    <name type="common">Pink bonnet</name>
    <name type="synonym">Agaricus rosellus</name>
    <dbReference type="NCBI Taxonomy" id="1033263"/>
    <lineage>
        <taxon>Eukaryota</taxon>
        <taxon>Fungi</taxon>
        <taxon>Dikarya</taxon>
        <taxon>Basidiomycota</taxon>
        <taxon>Agaricomycotina</taxon>
        <taxon>Agaricomycetes</taxon>
        <taxon>Agaricomycetidae</taxon>
        <taxon>Agaricales</taxon>
        <taxon>Marasmiineae</taxon>
        <taxon>Mycenaceae</taxon>
        <taxon>Mycena</taxon>
    </lineage>
</organism>
<protein>
    <submittedName>
        <fullName evidence="2">Uncharacterized protein</fullName>
    </submittedName>
</protein>
<reference evidence="2" key="1">
    <citation type="submission" date="2023-03" db="EMBL/GenBank/DDBJ databases">
        <title>Massive genome expansion in bonnet fungi (Mycena s.s.) driven by repeated elements and novel gene families across ecological guilds.</title>
        <authorList>
            <consortium name="Lawrence Berkeley National Laboratory"/>
            <person name="Harder C.B."/>
            <person name="Miyauchi S."/>
            <person name="Viragh M."/>
            <person name="Kuo A."/>
            <person name="Thoen E."/>
            <person name="Andreopoulos B."/>
            <person name="Lu D."/>
            <person name="Skrede I."/>
            <person name="Drula E."/>
            <person name="Henrissat B."/>
            <person name="Morin E."/>
            <person name="Kohler A."/>
            <person name="Barry K."/>
            <person name="LaButti K."/>
            <person name="Morin E."/>
            <person name="Salamov A."/>
            <person name="Lipzen A."/>
            <person name="Mereny Z."/>
            <person name="Hegedus B."/>
            <person name="Baldrian P."/>
            <person name="Stursova M."/>
            <person name="Weitz H."/>
            <person name="Taylor A."/>
            <person name="Grigoriev I.V."/>
            <person name="Nagy L.G."/>
            <person name="Martin F."/>
            <person name="Kauserud H."/>
        </authorList>
    </citation>
    <scope>NUCLEOTIDE SEQUENCE</scope>
    <source>
        <strain evidence="2">CBHHK067</strain>
    </source>
</reference>
<dbReference type="AlphaFoldDB" id="A0AAD7DTM1"/>
<proteinExistence type="predicted"/>
<name>A0AAD7DTM1_MYCRO</name>
<gene>
    <name evidence="2" type="ORF">B0H17DRAFT_1264987</name>
</gene>
<keyword evidence="3" id="KW-1185">Reference proteome</keyword>
<dbReference type="Proteomes" id="UP001221757">
    <property type="component" value="Unassembled WGS sequence"/>
</dbReference>
<evidence type="ECO:0000313" key="3">
    <source>
        <dbReference type="Proteomes" id="UP001221757"/>
    </source>
</evidence>
<evidence type="ECO:0000313" key="2">
    <source>
        <dbReference type="EMBL" id="KAJ7697429.1"/>
    </source>
</evidence>
<accession>A0AAD7DTM1</accession>
<comment type="caution">
    <text evidence="2">The sequence shown here is derived from an EMBL/GenBank/DDBJ whole genome shotgun (WGS) entry which is preliminary data.</text>
</comment>
<dbReference type="EMBL" id="JARKIE010000030">
    <property type="protein sequence ID" value="KAJ7697429.1"/>
    <property type="molecule type" value="Genomic_DNA"/>
</dbReference>
<evidence type="ECO:0000256" key="1">
    <source>
        <dbReference type="SAM" id="MobiDB-lite"/>
    </source>
</evidence>
<feature type="region of interest" description="Disordered" evidence="1">
    <location>
        <begin position="275"/>
        <end position="294"/>
    </location>
</feature>